<evidence type="ECO:0000313" key="1">
    <source>
        <dbReference type="EMBL" id="MDU0342298.1"/>
    </source>
</evidence>
<sequence length="79" mass="8726">MPNHNKTDRAPIFPIPHLPRDLPPFWELEQLLSAGCDLDSALEELGRRREALSSGRPMPQMVVQVEPAGLPPGIFTIAS</sequence>
<keyword evidence="2" id="KW-1185">Reference proteome</keyword>
<name>A0ABU3SBY4_9HYPH</name>
<gene>
    <name evidence="1" type="ORF">RKE40_20560</name>
</gene>
<dbReference type="Proteomes" id="UP001254257">
    <property type="component" value="Unassembled WGS sequence"/>
</dbReference>
<reference evidence="1 2" key="1">
    <citation type="submission" date="2023-09" db="EMBL/GenBank/DDBJ databases">
        <title>Whole genome shotgun sequencing (WGS) of Bosea sp. ZW T0_25, isolated from stored onions (Allium cepa).</title>
        <authorList>
            <person name="Stoll D.A."/>
            <person name="Huch M."/>
        </authorList>
    </citation>
    <scope>NUCLEOTIDE SEQUENCE [LARGE SCALE GENOMIC DNA]</scope>
    <source>
        <strain evidence="1 2">ZW T0_25</strain>
    </source>
</reference>
<evidence type="ECO:0000313" key="2">
    <source>
        <dbReference type="Proteomes" id="UP001254257"/>
    </source>
</evidence>
<organism evidence="1 2">
    <name type="scientific">Bosea rubneri</name>
    <dbReference type="NCBI Taxonomy" id="3075434"/>
    <lineage>
        <taxon>Bacteria</taxon>
        <taxon>Pseudomonadati</taxon>
        <taxon>Pseudomonadota</taxon>
        <taxon>Alphaproteobacteria</taxon>
        <taxon>Hyphomicrobiales</taxon>
        <taxon>Boseaceae</taxon>
        <taxon>Bosea</taxon>
    </lineage>
</organism>
<proteinExistence type="predicted"/>
<protein>
    <submittedName>
        <fullName evidence="1">Uncharacterized protein</fullName>
    </submittedName>
</protein>
<dbReference type="RefSeq" id="WP_316020078.1">
    <property type="nucleotide sequence ID" value="NZ_JAWDID010000037.1"/>
</dbReference>
<accession>A0ABU3SBY4</accession>
<dbReference type="EMBL" id="JAWDID010000037">
    <property type="protein sequence ID" value="MDU0342298.1"/>
    <property type="molecule type" value="Genomic_DNA"/>
</dbReference>
<comment type="caution">
    <text evidence="1">The sequence shown here is derived from an EMBL/GenBank/DDBJ whole genome shotgun (WGS) entry which is preliminary data.</text>
</comment>